<gene>
    <name evidence="1" type="ORF">H6G81_21690</name>
</gene>
<proteinExistence type="predicted"/>
<reference evidence="1 2" key="1">
    <citation type="journal article" date="2020" name="ISME J.">
        <title>Comparative genomics reveals insights into cyanobacterial evolution and habitat adaptation.</title>
        <authorList>
            <person name="Chen M.Y."/>
            <person name="Teng W.K."/>
            <person name="Zhao L."/>
            <person name="Hu C.X."/>
            <person name="Zhou Y.K."/>
            <person name="Han B.P."/>
            <person name="Song L.R."/>
            <person name="Shu W.S."/>
        </authorList>
    </citation>
    <scope>NUCLEOTIDE SEQUENCE [LARGE SCALE GENOMIC DNA]</scope>
    <source>
        <strain evidence="1 2">FACHB-248</strain>
    </source>
</reference>
<sequence>MSEIPLVSIVISSQLPPDEIASLETSLTMSSINVQKSLNRVFGADDIVFVATILGGAAATANLIDYSIKVAKAINNWRRELREKGIEPEGKLEYPKRPSLDISKATDEEIEEWLSQK</sequence>
<dbReference type="EMBL" id="JACJTA010000054">
    <property type="protein sequence ID" value="MBD2607069.1"/>
    <property type="molecule type" value="Genomic_DNA"/>
</dbReference>
<dbReference type="RefSeq" id="WP_029631480.1">
    <property type="nucleotide sequence ID" value="NZ_JACJTA010000054.1"/>
</dbReference>
<protein>
    <submittedName>
        <fullName evidence="1">Uncharacterized protein</fullName>
    </submittedName>
</protein>
<comment type="caution">
    <text evidence="1">The sequence shown here is derived from an EMBL/GenBank/DDBJ whole genome shotgun (WGS) entry which is preliminary data.</text>
</comment>
<name>A0ABR8GU89_9CYAN</name>
<keyword evidence="2" id="KW-1185">Reference proteome</keyword>
<accession>A0ABR8GU89</accession>
<evidence type="ECO:0000313" key="1">
    <source>
        <dbReference type="EMBL" id="MBD2607069.1"/>
    </source>
</evidence>
<dbReference type="Proteomes" id="UP000660380">
    <property type="component" value="Unassembled WGS sequence"/>
</dbReference>
<organism evidence="1 2">
    <name type="scientific">Scytonema hofmannii FACHB-248</name>
    <dbReference type="NCBI Taxonomy" id="1842502"/>
    <lineage>
        <taxon>Bacteria</taxon>
        <taxon>Bacillati</taxon>
        <taxon>Cyanobacteriota</taxon>
        <taxon>Cyanophyceae</taxon>
        <taxon>Nostocales</taxon>
        <taxon>Scytonemataceae</taxon>
        <taxon>Scytonema</taxon>
    </lineage>
</organism>
<evidence type="ECO:0000313" key="2">
    <source>
        <dbReference type="Proteomes" id="UP000660380"/>
    </source>
</evidence>